<dbReference type="OrthoDB" id="1116284at2"/>
<organism evidence="2 3">
    <name type="scientific">Ancylomarina salipaludis</name>
    <dbReference type="NCBI Taxonomy" id="2501299"/>
    <lineage>
        <taxon>Bacteria</taxon>
        <taxon>Pseudomonadati</taxon>
        <taxon>Bacteroidota</taxon>
        <taxon>Bacteroidia</taxon>
        <taxon>Marinilabiliales</taxon>
        <taxon>Marinifilaceae</taxon>
        <taxon>Ancylomarina</taxon>
    </lineage>
</organism>
<dbReference type="EMBL" id="SAXA01000008">
    <property type="protein sequence ID" value="RXQ93894.1"/>
    <property type="molecule type" value="Genomic_DNA"/>
</dbReference>
<dbReference type="Proteomes" id="UP000289703">
    <property type="component" value="Unassembled WGS sequence"/>
</dbReference>
<reference evidence="2 3" key="1">
    <citation type="submission" date="2019-01" db="EMBL/GenBank/DDBJ databases">
        <title>Ancylomarina salipaludis sp. nov., isolated from a salt marsh.</title>
        <authorList>
            <person name="Yoon J.-H."/>
        </authorList>
    </citation>
    <scope>NUCLEOTIDE SEQUENCE [LARGE SCALE GENOMIC DNA]</scope>
    <source>
        <strain evidence="2 3">SHSM-M15</strain>
    </source>
</reference>
<accession>A0A4Q1JLQ6</accession>
<keyword evidence="1" id="KW-0472">Membrane</keyword>
<dbReference type="RefSeq" id="WP_129254528.1">
    <property type="nucleotide sequence ID" value="NZ_SAXA01000008.1"/>
</dbReference>
<feature type="transmembrane region" description="Helical" evidence="1">
    <location>
        <begin position="12"/>
        <end position="28"/>
    </location>
</feature>
<keyword evidence="1" id="KW-1133">Transmembrane helix</keyword>
<evidence type="ECO:0000313" key="3">
    <source>
        <dbReference type="Proteomes" id="UP000289703"/>
    </source>
</evidence>
<sequence>MPEKHTKNRIRLVVIFLIIIVVASLFYFRKPSTETTDEVKLIENLVASSVKSEQESVTIFHFNNILFSLPSPYQISLILHESGISYNKDLLNPTRKASDYITNFSRAINFGVYGVDLGYINIYQQTQDAASYFAVLKILSLDLGIYKVLNQATVNRIEANIDNRDSLMVIVSETYRNIDNFLKNNKREEIGALILAGGWIESVYVLTQEMKNNPHPDLMQRIAEQKRPLENLIKLLVPYAEDNEDFKFLVENLIDLAYTFDEIVEEYEYVPSTDFPKKKLTVVNCKSKLIITPKVTSVITEKIDKLHVFITR</sequence>
<proteinExistence type="predicted"/>
<comment type="caution">
    <text evidence="2">The sequence shown here is derived from an EMBL/GenBank/DDBJ whole genome shotgun (WGS) entry which is preliminary data.</text>
</comment>
<evidence type="ECO:0000256" key="1">
    <source>
        <dbReference type="SAM" id="Phobius"/>
    </source>
</evidence>
<dbReference type="AlphaFoldDB" id="A0A4Q1JLQ6"/>
<keyword evidence="1" id="KW-0812">Transmembrane</keyword>
<evidence type="ECO:0000313" key="2">
    <source>
        <dbReference type="EMBL" id="RXQ93894.1"/>
    </source>
</evidence>
<keyword evidence="3" id="KW-1185">Reference proteome</keyword>
<gene>
    <name evidence="2" type="ORF">EO244_09960</name>
</gene>
<name>A0A4Q1JLQ6_9BACT</name>
<protein>
    <submittedName>
        <fullName evidence="2">Uncharacterized protein</fullName>
    </submittedName>
</protein>